<dbReference type="Proteomes" id="UP000799779">
    <property type="component" value="Unassembled WGS sequence"/>
</dbReference>
<evidence type="ECO:0000313" key="2">
    <source>
        <dbReference type="EMBL" id="KAF1999354.1"/>
    </source>
</evidence>
<sequence length="122" mass="12885">MTKDLESPEYPAPTLSTPTKQSHLVNQPPSLSRHPFKPPFLPRPFPPQPSKPPPYPPPPSPPSASPAAPPTLSEPAPALSTATGGGKGDALVEEDEERGGEAEEKGEEEKEEAPRGESGVEH</sequence>
<dbReference type="AlphaFoldDB" id="A0A6A5WEN2"/>
<accession>A0A6A5WEN2</accession>
<proteinExistence type="predicted"/>
<protein>
    <submittedName>
        <fullName evidence="2">Uncharacterized protein</fullName>
    </submittedName>
</protein>
<keyword evidence="3" id="KW-1185">Reference proteome</keyword>
<feature type="compositionally biased region" description="Pro residues" evidence="1">
    <location>
        <begin position="37"/>
        <end position="69"/>
    </location>
</feature>
<gene>
    <name evidence="2" type="ORF">P154DRAFT_577074</name>
</gene>
<feature type="compositionally biased region" description="Acidic residues" evidence="1">
    <location>
        <begin position="91"/>
        <end position="111"/>
    </location>
</feature>
<reference evidence="2" key="1">
    <citation type="journal article" date="2020" name="Stud. Mycol.">
        <title>101 Dothideomycetes genomes: a test case for predicting lifestyles and emergence of pathogens.</title>
        <authorList>
            <person name="Haridas S."/>
            <person name="Albert R."/>
            <person name="Binder M."/>
            <person name="Bloem J."/>
            <person name="Labutti K."/>
            <person name="Salamov A."/>
            <person name="Andreopoulos B."/>
            <person name="Baker S."/>
            <person name="Barry K."/>
            <person name="Bills G."/>
            <person name="Bluhm B."/>
            <person name="Cannon C."/>
            <person name="Castanera R."/>
            <person name="Culley D."/>
            <person name="Daum C."/>
            <person name="Ezra D."/>
            <person name="Gonzalez J."/>
            <person name="Henrissat B."/>
            <person name="Kuo A."/>
            <person name="Liang C."/>
            <person name="Lipzen A."/>
            <person name="Lutzoni F."/>
            <person name="Magnuson J."/>
            <person name="Mondo S."/>
            <person name="Nolan M."/>
            <person name="Ohm R."/>
            <person name="Pangilinan J."/>
            <person name="Park H.-J."/>
            <person name="Ramirez L."/>
            <person name="Alfaro M."/>
            <person name="Sun H."/>
            <person name="Tritt A."/>
            <person name="Yoshinaga Y."/>
            <person name="Zwiers L.-H."/>
            <person name="Turgeon B."/>
            <person name="Goodwin S."/>
            <person name="Spatafora J."/>
            <person name="Crous P."/>
            <person name="Grigoriev I."/>
        </authorList>
    </citation>
    <scope>NUCLEOTIDE SEQUENCE</scope>
    <source>
        <strain evidence="2">CBS 123094</strain>
    </source>
</reference>
<evidence type="ECO:0000256" key="1">
    <source>
        <dbReference type="SAM" id="MobiDB-lite"/>
    </source>
</evidence>
<feature type="compositionally biased region" description="Polar residues" evidence="1">
    <location>
        <begin position="14"/>
        <end position="30"/>
    </location>
</feature>
<feature type="compositionally biased region" description="Basic and acidic residues" evidence="1">
    <location>
        <begin position="112"/>
        <end position="122"/>
    </location>
</feature>
<feature type="compositionally biased region" description="Low complexity" evidence="1">
    <location>
        <begin position="70"/>
        <end position="80"/>
    </location>
</feature>
<organism evidence="2 3">
    <name type="scientific">Amniculicola lignicola CBS 123094</name>
    <dbReference type="NCBI Taxonomy" id="1392246"/>
    <lineage>
        <taxon>Eukaryota</taxon>
        <taxon>Fungi</taxon>
        <taxon>Dikarya</taxon>
        <taxon>Ascomycota</taxon>
        <taxon>Pezizomycotina</taxon>
        <taxon>Dothideomycetes</taxon>
        <taxon>Pleosporomycetidae</taxon>
        <taxon>Pleosporales</taxon>
        <taxon>Amniculicolaceae</taxon>
        <taxon>Amniculicola</taxon>
    </lineage>
</organism>
<name>A0A6A5WEN2_9PLEO</name>
<dbReference type="EMBL" id="ML977596">
    <property type="protein sequence ID" value="KAF1999354.1"/>
    <property type="molecule type" value="Genomic_DNA"/>
</dbReference>
<feature type="region of interest" description="Disordered" evidence="1">
    <location>
        <begin position="1"/>
        <end position="122"/>
    </location>
</feature>
<evidence type="ECO:0000313" key="3">
    <source>
        <dbReference type="Proteomes" id="UP000799779"/>
    </source>
</evidence>